<proteinExistence type="predicted"/>
<accession>A0A1I7XEX2</accession>
<organism evidence="1 2">
    <name type="scientific">Heterorhabditis bacteriophora</name>
    <name type="common">Entomopathogenic nematode worm</name>
    <dbReference type="NCBI Taxonomy" id="37862"/>
    <lineage>
        <taxon>Eukaryota</taxon>
        <taxon>Metazoa</taxon>
        <taxon>Ecdysozoa</taxon>
        <taxon>Nematoda</taxon>
        <taxon>Chromadorea</taxon>
        <taxon>Rhabditida</taxon>
        <taxon>Rhabditina</taxon>
        <taxon>Rhabditomorpha</taxon>
        <taxon>Strongyloidea</taxon>
        <taxon>Heterorhabditidae</taxon>
        <taxon>Heterorhabditis</taxon>
    </lineage>
</organism>
<dbReference type="WBParaSite" id="Hba_16208">
    <property type="protein sequence ID" value="Hba_16208"/>
    <property type="gene ID" value="Hba_16208"/>
</dbReference>
<keyword evidence="1" id="KW-1185">Reference proteome</keyword>
<dbReference type="Proteomes" id="UP000095283">
    <property type="component" value="Unplaced"/>
</dbReference>
<evidence type="ECO:0000313" key="1">
    <source>
        <dbReference type="Proteomes" id="UP000095283"/>
    </source>
</evidence>
<dbReference type="AlphaFoldDB" id="A0A1I7XEX2"/>
<name>A0A1I7XEX2_HETBA</name>
<reference evidence="2" key="1">
    <citation type="submission" date="2016-11" db="UniProtKB">
        <authorList>
            <consortium name="WormBaseParasite"/>
        </authorList>
    </citation>
    <scope>IDENTIFICATION</scope>
</reference>
<sequence length="66" mass="7227">MPLENKPPVGMGEVGGEGKEVPMEHILGVDGEDELFAAAQYPCTADDHFEVRLIDAVEKNPCIFNR</sequence>
<evidence type="ECO:0000313" key="2">
    <source>
        <dbReference type="WBParaSite" id="Hba_16208"/>
    </source>
</evidence>
<protein>
    <submittedName>
        <fullName evidence="2">DUF3444 domain-containing protein</fullName>
    </submittedName>
</protein>